<dbReference type="Gene3D" id="1.25.40.10">
    <property type="entry name" value="Tetratricopeptide repeat domain"/>
    <property type="match status" value="1"/>
</dbReference>
<dbReference type="PRINTS" id="PR00111">
    <property type="entry name" value="ABHYDROLASE"/>
</dbReference>
<comment type="caution">
    <text evidence="3">The sequence shown here is derived from an EMBL/GenBank/DDBJ whole genome shotgun (WGS) entry which is preliminary data.</text>
</comment>
<dbReference type="AlphaFoldDB" id="A0A7K1SE57"/>
<dbReference type="InterPro" id="IPR011990">
    <property type="entry name" value="TPR-like_helical_dom_sf"/>
</dbReference>
<name>A0A7K1SE57_9BACT</name>
<dbReference type="SUPFAM" id="SSF53474">
    <property type="entry name" value="alpha/beta-Hydrolases"/>
    <property type="match status" value="1"/>
</dbReference>
<sequence>MKSLLLILALTGSIVHSGRAQLIDTLLNVGTYRLYFTISKGKGVPILFEAGGGDDASVWKNILKPIAAITGTTLIAYDRAGFGKSSLDTNRHGIVNGIIGLETGLQKLGYTGNIILVAHSQGGLYASLYAFRHPKQVKAAVLIDATTPCFYEENRLRATQHIIDKDLAKVKKTNPGSYYQGLDFSSNINYVRKTPFPQQIPVTDFVAENPPFSDEKERDDWKQCHQMFVSESPNRKGIMAYGCGHFIFGDNPPMVINAIVEAYAKTVDQAKSNEILKRGIAYAIDASNTRNKTEAAYRHSEDNLNSWGYQLLQQGDLPKALKIFKLNVDLFPASWNVYDSYGETLLKSNQKEEAIRMYKKSIELNPDNKNGKKVLEEISKP</sequence>
<dbReference type="RefSeq" id="WP_157586787.1">
    <property type="nucleotide sequence ID" value="NZ_WPIN01000006.1"/>
</dbReference>
<dbReference type="SMART" id="SM00028">
    <property type="entry name" value="TPR"/>
    <property type="match status" value="2"/>
</dbReference>
<dbReference type="Pfam" id="PF00561">
    <property type="entry name" value="Abhydrolase_1"/>
    <property type="match status" value="1"/>
</dbReference>
<organism evidence="3 4">
    <name type="scientific">Spirosoma arboris</name>
    <dbReference type="NCBI Taxonomy" id="2682092"/>
    <lineage>
        <taxon>Bacteria</taxon>
        <taxon>Pseudomonadati</taxon>
        <taxon>Bacteroidota</taxon>
        <taxon>Cytophagia</taxon>
        <taxon>Cytophagales</taxon>
        <taxon>Cytophagaceae</taxon>
        <taxon>Spirosoma</taxon>
    </lineage>
</organism>
<keyword evidence="4" id="KW-1185">Reference proteome</keyword>
<proteinExistence type="predicted"/>
<dbReference type="EMBL" id="WPIN01000006">
    <property type="protein sequence ID" value="MVM32083.1"/>
    <property type="molecule type" value="Genomic_DNA"/>
</dbReference>
<feature type="repeat" description="TPR" evidence="1">
    <location>
        <begin position="335"/>
        <end position="368"/>
    </location>
</feature>
<accession>A0A7K1SE57</accession>
<evidence type="ECO:0000259" key="2">
    <source>
        <dbReference type="Pfam" id="PF00561"/>
    </source>
</evidence>
<evidence type="ECO:0000256" key="1">
    <source>
        <dbReference type="PROSITE-ProRule" id="PRU00339"/>
    </source>
</evidence>
<evidence type="ECO:0000313" key="3">
    <source>
        <dbReference type="EMBL" id="MVM32083.1"/>
    </source>
</evidence>
<gene>
    <name evidence="3" type="ORF">GO755_18685</name>
</gene>
<keyword evidence="3" id="KW-0378">Hydrolase</keyword>
<dbReference type="InterPro" id="IPR029058">
    <property type="entry name" value="AB_hydrolase_fold"/>
</dbReference>
<feature type="domain" description="AB hydrolase-1" evidence="2">
    <location>
        <begin position="45"/>
        <end position="149"/>
    </location>
</feature>
<dbReference type="PROSITE" id="PS50293">
    <property type="entry name" value="TPR_REGION"/>
    <property type="match status" value="1"/>
</dbReference>
<dbReference type="SUPFAM" id="SSF48452">
    <property type="entry name" value="TPR-like"/>
    <property type="match status" value="1"/>
</dbReference>
<dbReference type="Proteomes" id="UP000436006">
    <property type="component" value="Unassembled WGS sequence"/>
</dbReference>
<dbReference type="InterPro" id="IPR000073">
    <property type="entry name" value="AB_hydrolase_1"/>
</dbReference>
<dbReference type="InterPro" id="IPR019734">
    <property type="entry name" value="TPR_rpt"/>
</dbReference>
<evidence type="ECO:0000313" key="4">
    <source>
        <dbReference type="Proteomes" id="UP000436006"/>
    </source>
</evidence>
<dbReference type="PANTHER" id="PTHR43689:SF8">
    <property type="entry name" value="ALPHA_BETA-HYDROLASES SUPERFAMILY PROTEIN"/>
    <property type="match status" value="1"/>
</dbReference>
<dbReference type="Gene3D" id="3.40.50.1820">
    <property type="entry name" value="alpha/beta hydrolase"/>
    <property type="match status" value="1"/>
</dbReference>
<dbReference type="PROSITE" id="PS50005">
    <property type="entry name" value="TPR"/>
    <property type="match status" value="1"/>
</dbReference>
<dbReference type="GO" id="GO:0016787">
    <property type="term" value="F:hydrolase activity"/>
    <property type="evidence" value="ECO:0007669"/>
    <property type="project" value="UniProtKB-KW"/>
</dbReference>
<dbReference type="PANTHER" id="PTHR43689">
    <property type="entry name" value="HYDROLASE"/>
    <property type="match status" value="1"/>
</dbReference>
<protein>
    <submittedName>
        <fullName evidence="3">Alpha/beta fold hydrolase</fullName>
    </submittedName>
</protein>
<reference evidence="3 4" key="1">
    <citation type="submission" date="2019-12" db="EMBL/GenBank/DDBJ databases">
        <title>Spirosoma sp. HMF4905 genome sequencing and assembly.</title>
        <authorList>
            <person name="Kang H."/>
            <person name="Cha I."/>
            <person name="Kim H."/>
            <person name="Joh K."/>
        </authorList>
    </citation>
    <scope>NUCLEOTIDE SEQUENCE [LARGE SCALE GENOMIC DNA]</scope>
    <source>
        <strain evidence="3 4">HMF4905</strain>
    </source>
</reference>
<keyword evidence="1" id="KW-0802">TPR repeat</keyword>